<dbReference type="InterPro" id="IPR024079">
    <property type="entry name" value="MetalloPept_cat_dom_sf"/>
</dbReference>
<keyword evidence="4" id="KW-1185">Reference proteome</keyword>
<reference evidence="3" key="2">
    <citation type="submission" date="2021-09" db="EMBL/GenBank/DDBJ databases">
        <authorList>
            <person name="Jia N."/>
            <person name="Wang J."/>
            <person name="Shi W."/>
            <person name="Du L."/>
            <person name="Sun Y."/>
            <person name="Zhan W."/>
            <person name="Jiang J."/>
            <person name="Wang Q."/>
            <person name="Zhang B."/>
            <person name="Ji P."/>
            <person name="Sakyi L.B."/>
            <person name="Cui X."/>
            <person name="Yuan T."/>
            <person name="Jiang B."/>
            <person name="Yang W."/>
            <person name="Lam T.T.-Y."/>
            <person name="Chang Q."/>
            <person name="Ding S."/>
            <person name="Wang X."/>
            <person name="Zhu J."/>
            <person name="Ruan X."/>
            <person name="Zhao L."/>
            <person name="Wei J."/>
            <person name="Que T."/>
            <person name="Du C."/>
            <person name="Cheng J."/>
            <person name="Dai P."/>
            <person name="Han X."/>
            <person name="Huang E."/>
            <person name="Gao Y."/>
            <person name="Liu J."/>
            <person name="Shao H."/>
            <person name="Ye R."/>
            <person name="Li L."/>
            <person name="Wei W."/>
            <person name="Wang X."/>
            <person name="Wang C."/>
            <person name="Huo Q."/>
            <person name="Li W."/>
            <person name="Guo W."/>
            <person name="Chen H."/>
            <person name="Chen S."/>
            <person name="Zhou L."/>
            <person name="Zhou L."/>
            <person name="Ni X."/>
            <person name="Tian J."/>
            <person name="Zhou Y."/>
            <person name="Sheng Y."/>
            <person name="Liu T."/>
            <person name="Pan Y."/>
            <person name="Xia L."/>
            <person name="Li J."/>
            <person name="Zhao F."/>
            <person name="Cao W."/>
        </authorList>
    </citation>
    <scope>NUCLEOTIDE SEQUENCE</scope>
    <source>
        <strain evidence="3">Rmic-2018</strain>
        <tissue evidence="3">Larvae</tissue>
    </source>
</reference>
<dbReference type="Gene3D" id="1.10.1380.10">
    <property type="entry name" value="Neutral endopeptidase , domain2"/>
    <property type="match status" value="1"/>
</dbReference>
<keyword evidence="2" id="KW-0472">Membrane</keyword>
<dbReference type="VEuPathDB" id="VectorBase:LOC119179649"/>
<dbReference type="Proteomes" id="UP000821866">
    <property type="component" value="Unassembled WGS sequence"/>
</dbReference>
<dbReference type="AlphaFoldDB" id="A0A9J6CTF9"/>
<dbReference type="InterPro" id="IPR042089">
    <property type="entry name" value="Peptidase_M13_dom_2"/>
</dbReference>
<evidence type="ECO:0000313" key="4">
    <source>
        <dbReference type="Proteomes" id="UP000821866"/>
    </source>
</evidence>
<dbReference type="SUPFAM" id="SSF55486">
    <property type="entry name" value="Metalloproteases ('zincins'), catalytic domain"/>
    <property type="match status" value="1"/>
</dbReference>
<comment type="caution">
    <text evidence="3">The sequence shown here is derived from an EMBL/GenBank/DDBJ whole genome shotgun (WGS) entry which is preliminary data.</text>
</comment>
<evidence type="ECO:0000256" key="1">
    <source>
        <dbReference type="SAM" id="MobiDB-lite"/>
    </source>
</evidence>
<dbReference type="EMBL" id="JABSTU010006855">
    <property type="protein sequence ID" value="KAH7931970.1"/>
    <property type="molecule type" value="Genomic_DNA"/>
</dbReference>
<gene>
    <name evidence="3" type="ORF">HPB51_029652</name>
</gene>
<dbReference type="GO" id="GO:0008237">
    <property type="term" value="F:metallopeptidase activity"/>
    <property type="evidence" value="ECO:0007669"/>
    <property type="project" value="InterPro"/>
</dbReference>
<keyword evidence="2" id="KW-0812">Transmembrane</keyword>
<feature type="transmembrane region" description="Helical" evidence="2">
    <location>
        <begin position="141"/>
        <end position="161"/>
    </location>
</feature>
<protein>
    <submittedName>
        <fullName evidence="3">Uncharacterized protein</fullName>
    </submittedName>
</protein>
<proteinExistence type="predicted"/>
<feature type="region of interest" description="Disordered" evidence="1">
    <location>
        <begin position="81"/>
        <end position="108"/>
    </location>
</feature>
<keyword evidence="2" id="KW-1133">Transmembrane helix</keyword>
<dbReference type="Gene3D" id="3.40.390.10">
    <property type="entry name" value="Collagenase (Catalytic Domain)"/>
    <property type="match status" value="1"/>
</dbReference>
<evidence type="ECO:0000313" key="3">
    <source>
        <dbReference type="EMBL" id="KAH7931970.1"/>
    </source>
</evidence>
<name>A0A9J6CTF9_RHIMP</name>
<evidence type="ECO:0000256" key="2">
    <source>
        <dbReference type="SAM" id="Phobius"/>
    </source>
</evidence>
<organism evidence="3 4">
    <name type="scientific">Rhipicephalus microplus</name>
    <name type="common">Cattle tick</name>
    <name type="synonym">Boophilus microplus</name>
    <dbReference type="NCBI Taxonomy" id="6941"/>
    <lineage>
        <taxon>Eukaryota</taxon>
        <taxon>Metazoa</taxon>
        <taxon>Ecdysozoa</taxon>
        <taxon>Arthropoda</taxon>
        <taxon>Chelicerata</taxon>
        <taxon>Arachnida</taxon>
        <taxon>Acari</taxon>
        <taxon>Parasitiformes</taxon>
        <taxon>Ixodida</taxon>
        <taxon>Ixodoidea</taxon>
        <taxon>Ixodidae</taxon>
        <taxon>Rhipicephalinae</taxon>
        <taxon>Rhipicephalus</taxon>
        <taxon>Boophilus</taxon>
    </lineage>
</organism>
<accession>A0A9J6CTF9</accession>
<sequence length="717" mass="80794">MNVARKVNLLCHVHTVVAFGSFPKETALELSQADLPLNVCLLGDQTGKRYDSLSSHAFISSYSLPPTQRVKLHQPLDFHSHTGRSSGTAVAAEPPNPHAHPGNQLRPQPPQLIRQRTSAVVATDQGQRGWVQGIPWRRTMCVALAAALILGTCALSLFLAWHGEVMKPVCDETCMEYTTVRSLSVHLRAYLGQFHFIRAHIVVTEWGAASNRTSVRNRINERFLATVIETARNEEIPAESQTVAQKAARLFKTCDDVLTQDTDYVPRIRGHLREVNLHWPQHPANRDAASVDVVSTMLELNDNWGWPCFFEFEAEKVGDYSFEIIVKPTRGLDLFKTTVLRLGLGSPAHRQYFETLYTHYGAGVTDGVTFEDMLGFEAEVLEPLLQLYSMPARAYVFERSPYDTSGTWERWTTTIARHYDLTGSEEITISTSHREYFLVALQLIAQKESVVELVIGWLCVQLTSWFANRQLIANYHGYGEDVAAQHQRACLSFTLVTMGVALFVPFVASVYTEPVRADAARIARAVRRTVYQSLDRATYPWFEMDVVFSIMNIASAHDLEARFSRFPDMEVSFVRNVRDAANALRQTDADAIGTQIHTWMLRDQLYAFFAYPDRLDYTLKPSVLAPPVYHVSAPAPVRLGTFGVEVAKATIFSYVDLRHEGHSTDSLDIFRSCFYAAMYEDVSRASSKGEALERCGYKREKKSEPRNCLHQGATPQQ</sequence>
<reference evidence="3" key="1">
    <citation type="journal article" date="2020" name="Cell">
        <title>Large-Scale Comparative Analyses of Tick Genomes Elucidate Their Genetic Diversity and Vector Capacities.</title>
        <authorList>
            <consortium name="Tick Genome and Microbiome Consortium (TIGMIC)"/>
            <person name="Jia N."/>
            <person name="Wang J."/>
            <person name="Shi W."/>
            <person name="Du L."/>
            <person name="Sun Y."/>
            <person name="Zhan W."/>
            <person name="Jiang J.F."/>
            <person name="Wang Q."/>
            <person name="Zhang B."/>
            <person name="Ji P."/>
            <person name="Bell-Sakyi L."/>
            <person name="Cui X.M."/>
            <person name="Yuan T.T."/>
            <person name="Jiang B.G."/>
            <person name="Yang W.F."/>
            <person name="Lam T.T."/>
            <person name="Chang Q.C."/>
            <person name="Ding S.J."/>
            <person name="Wang X.J."/>
            <person name="Zhu J.G."/>
            <person name="Ruan X.D."/>
            <person name="Zhao L."/>
            <person name="Wei J.T."/>
            <person name="Ye R.Z."/>
            <person name="Que T.C."/>
            <person name="Du C.H."/>
            <person name="Zhou Y.H."/>
            <person name="Cheng J.X."/>
            <person name="Dai P.F."/>
            <person name="Guo W.B."/>
            <person name="Han X.H."/>
            <person name="Huang E.J."/>
            <person name="Li L.F."/>
            <person name="Wei W."/>
            <person name="Gao Y.C."/>
            <person name="Liu J.Z."/>
            <person name="Shao H.Z."/>
            <person name="Wang X."/>
            <person name="Wang C.C."/>
            <person name="Yang T.C."/>
            <person name="Huo Q.B."/>
            <person name="Li W."/>
            <person name="Chen H.Y."/>
            <person name="Chen S.E."/>
            <person name="Zhou L.G."/>
            <person name="Ni X.B."/>
            <person name="Tian J.H."/>
            <person name="Sheng Y."/>
            <person name="Liu T."/>
            <person name="Pan Y.S."/>
            <person name="Xia L.Y."/>
            <person name="Li J."/>
            <person name="Zhao F."/>
            <person name="Cao W.C."/>
        </authorList>
    </citation>
    <scope>NUCLEOTIDE SEQUENCE</scope>
    <source>
        <strain evidence="3">Rmic-2018</strain>
    </source>
</reference>